<evidence type="ECO:0000259" key="2">
    <source>
        <dbReference type="Pfam" id="PF14659"/>
    </source>
</evidence>
<evidence type="ECO:0000313" key="3">
    <source>
        <dbReference type="EMBL" id="HIR04611.1"/>
    </source>
</evidence>
<evidence type="ECO:0000256" key="1">
    <source>
        <dbReference type="ARBA" id="ARBA00008857"/>
    </source>
</evidence>
<dbReference type="AlphaFoldDB" id="A0A9D1A250"/>
<dbReference type="GO" id="GO:0003677">
    <property type="term" value="F:DNA binding"/>
    <property type="evidence" value="ECO:0007669"/>
    <property type="project" value="InterPro"/>
</dbReference>
<name>A0A9D1A250_9FIRM</name>
<dbReference type="EMBL" id="DVGC01000006">
    <property type="protein sequence ID" value="HIR04611.1"/>
    <property type="molecule type" value="Genomic_DNA"/>
</dbReference>
<reference evidence="3" key="2">
    <citation type="journal article" date="2021" name="PeerJ">
        <title>Extensive microbial diversity within the chicken gut microbiome revealed by metagenomics and culture.</title>
        <authorList>
            <person name="Gilroy R."/>
            <person name="Ravi A."/>
            <person name="Getino M."/>
            <person name="Pursley I."/>
            <person name="Horton D.L."/>
            <person name="Alikhan N.F."/>
            <person name="Baker D."/>
            <person name="Gharbi K."/>
            <person name="Hall N."/>
            <person name="Watson M."/>
            <person name="Adriaenssens E.M."/>
            <person name="Foster-Nyarko E."/>
            <person name="Jarju S."/>
            <person name="Secka A."/>
            <person name="Antonio M."/>
            <person name="Oren A."/>
            <person name="Chaudhuri R.R."/>
            <person name="La Ragione R."/>
            <person name="Hildebrand F."/>
            <person name="Pallen M.J."/>
        </authorList>
    </citation>
    <scope>NUCLEOTIDE SEQUENCE</scope>
    <source>
        <strain evidence="3">CHK180-2868</strain>
    </source>
</reference>
<accession>A0A9D1A250</accession>
<feature type="domain" description="Integrase SAM-like N-terminal" evidence="2">
    <location>
        <begin position="33"/>
        <end position="69"/>
    </location>
</feature>
<reference evidence="3" key="1">
    <citation type="submission" date="2020-10" db="EMBL/GenBank/DDBJ databases">
        <authorList>
            <person name="Gilroy R."/>
        </authorList>
    </citation>
    <scope>NUCLEOTIDE SEQUENCE</scope>
    <source>
        <strain evidence="3">CHK180-2868</strain>
    </source>
</reference>
<dbReference type="InterPro" id="IPR004107">
    <property type="entry name" value="Integrase_SAM-like_N"/>
</dbReference>
<comment type="similarity">
    <text evidence="1">Belongs to the 'phage' integrase family.</text>
</comment>
<organism evidence="3 4">
    <name type="scientific">Candidatus Copromonas faecavium</name>
    <name type="common">nom. illeg.</name>
    <dbReference type="NCBI Taxonomy" id="2840740"/>
    <lineage>
        <taxon>Bacteria</taxon>
        <taxon>Bacillati</taxon>
        <taxon>Bacillota</taxon>
        <taxon>Clostridia</taxon>
        <taxon>Lachnospirales</taxon>
        <taxon>Lachnospiraceae</taxon>
        <taxon>Candidatus Copromonas (nom. illeg.)</taxon>
    </lineage>
</organism>
<dbReference type="Proteomes" id="UP000824250">
    <property type="component" value="Unassembled WGS sequence"/>
</dbReference>
<proteinExistence type="inferred from homology"/>
<evidence type="ECO:0000313" key="4">
    <source>
        <dbReference type="Proteomes" id="UP000824250"/>
    </source>
</evidence>
<dbReference type="Pfam" id="PF14659">
    <property type="entry name" value="Phage_int_SAM_3"/>
    <property type="match status" value="1"/>
</dbReference>
<gene>
    <name evidence="3" type="ORF">IAB28_01400</name>
</gene>
<dbReference type="GO" id="GO:0015074">
    <property type="term" value="P:DNA integration"/>
    <property type="evidence" value="ECO:0007669"/>
    <property type="project" value="InterPro"/>
</dbReference>
<comment type="caution">
    <text evidence="3">The sequence shown here is derived from an EMBL/GenBank/DDBJ whole genome shotgun (WGS) entry which is preliminary data.</text>
</comment>
<protein>
    <recommendedName>
        <fullName evidence="2">Integrase SAM-like N-terminal domain-containing protein</fullName>
    </recommendedName>
</protein>
<sequence>MYKRQQADKKRGIRKITPSSAYKRISIAFGRKQKHRLRKHTPTQKQYVIDKELLPFFEKIPLSQIEPAEKRFSKRYGTFKGTLSGNFSHRPMCENDKTASYLTGTKTASPILKLTLEPKPTSYPLL</sequence>